<dbReference type="Pfam" id="PF00005">
    <property type="entry name" value="ABC_tran"/>
    <property type="match status" value="1"/>
</dbReference>
<evidence type="ECO:0000313" key="6">
    <source>
        <dbReference type="EMBL" id="RIH87854.1"/>
    </source>
</evidence>
<feature type="domain" description="ABC transporter" evidence="5">
    <location>
        <begin position="24"/>
        <end position="257"/>
    </location>
</feature>
<gene>
    <name evidence="6" type="primary">drrA_1</name>
    <name evidence="6" type="ORF">Mrose_01090</name>
</gene>
<evidence type="ECO:0000313" key="7">
    <source>
        <dbReference type="Proteomes" id="UP000265341"/>
    </source>
</evidence>
<keyword evidence="7" id="KW-1185">Reference proteome</keyword>
<dbReference type="SUPFAM" id="SSF52540">
    <property type="entry name" value="P-loop containing nucleoside triphosphate hydrolases"/>
    <property type="match status" value="1"/>
</dbReference>
<accession>A0A399ETC3</accession>
<dbReference type="InterPro" id="IPR003593">
    <property type="entry name" value="AAA+_ATPase"/>
</dbReference>
<evidence type="ECO:0000256" key="2">
    <source>
        <dbReference type="ARBA" id="ARBA00022448"/>
    </source>
</evidence>
<dbReference type="EMBL" id="QWLA01000015">
    <property type="protein sequence ID" value="RIH87854.1"/>
    <property type="molecule type" value="Genomic_DNA"/>
</dbReference>
<dbReference type="OrthoDB" id="2290519at2"/>
<evidence type="ECO:0000256" key="4">
    <source>
        <dbReference type="ARBA" id="ARBA00022840"/>
    </source>
</evidence>
<name>A0A399ETC3_9DEIN</name>
<dbReference type="InterPro" id="IPR050763">
    <property type="entry name" value="ABC_transporter_ATP-binding"/>
</dbReference>
<protein>
    <submittedName>
        <fullName evidence="6">Daunorubicin/doxorubicin resistance ATP-binding protein DrrA</fullName>
        <ecNumber evidence="6">3.6.3.-</ecNumber>
    </submittedName>
</protein>
<keyword evidence="3" id="KW-0547">Nucleotide-binding</keyword>
<evidence type="ECO:0000256" key="3">
    <source>
        <dbReference type="ARBA" id="ARBA00022741"/>
    </source>
</evidence>
<dbReference type="PROSITE" id="PS50893">
    <property type="entry name" value="ABC_TRANSPORTER_2"/>
    <property type="match status" value="1"/>
</dbReference>
<dbReference type="InterPro" id="IPR027417">
    <property type="entry name" value="P-loop_NTPase"/>
</dbReference>
<organism evidence="6 7">
    <name type="scientific">Calidithermus roseus</name>
    <dbReference type="NCBI Taxonomy" id="1644118"/>
    <lineage>
        <taxon>Bacteria</taxon>
        <taxon>Thermotogati</taxon>
        <taxon>Deinococcota</taxon>
        <taxon>Deinococci</taxon>
        <taxon>Thermales</taxon>
        <taxon>Thermaceae</taxon>
        <taxon>Calidithermus</taxon>
    </lineage>
</organism>
<reference evidence="6 7" key="1">
    <citation type="submission" date="2018-08" db="EMBL/GenBank/DDBJ databases">
        <title>Meiothermus roseus NBRC 110900 genome sequencing project.</title>
        <authorList>
            <person name="Da Costa M.S."/>
            <person name="Albuquerque L."/>
            <person name="Raposo P."/>
            <person name="Froufe H.J.C."/>
            <person name="Barroso C.S."/>
            <person name="Egas C."/>
        </authorList>
    </citation>
    <scope>NUCLEOTIDE SEQUENCE [LARGE SCALE GENOMIC DNA]</scope>
    <source>
        <strain evidence="6 7">NBRC 110900</strain>
    </source>
</reference>
<sequence length="273" mass="30739">MQVLEKNVAVKLAIEVHGLRKVFRKRESLLRGQVKEEWALKGVSFVVQEGETYSLLGPNGSGKSTLIRILSTLLTQDGGEVRVLGYRLPQEERFLRRLMGRVSVDAAFYKKLSARENLLYAAQLYGLEPRAAERRAMAILERLGIESRRFNDPLEEMSRGMQQKIAITRALLINPPLLLLDEPTTGLDPKSRRDVQAFLEDLRREQGTTILLTTHDMAEAERLSHRIGFLARGNLVAEGTAEELKAQAGTEDLEEAFIVLTGEDIKEDEEQDA</sequence>
<dbReference type="AlphaFoldDB" id="A0A399ETC3"/>
<dbReference type="EC" id="3.6.3.-" evidence="6"/>
<keyword evidence="6" id="KW-0378">Hydrolase</keyword>
<dbReference type="Gene3D" id="3.40.50.300">
    <property type="entry name" value="P-loop containing nucleotide triphosphate hydrolases"/>
    <property type="match status" value="1"/>
</dbReference>
<dbReference type="GO" id="GO:0005524">
    <property type="term" value="F:ATP binding"/>
    <property type="evidence" value="ECO:0007669"/>
    <property type="project" value="UniProtKB-KW"/>
</dbReference>
<dbReference type="PANTHER" id="PTHR42711">
    <property type="entry name" value="ABC TRANSPORTER ATP-BINDING PROTEIN"/>
    <property type="match status" value="1"/>
</dbReference>
<comment type="similarity">
    <text evidence="1">Belongs to the ABC transporter superfamily.</text>
</comment>
<dbReference type="InterPro" id="IPR003439">
    <property type="entry name" value="ABC_transporter-like_ATP-bd"/>
</dbReference>
<keyword evidence="4 6" id="KW-0067">ATP-binding</keyword>
<proteinExistence type="inferred from homology"/>
<evidence type="ECO:0000256" key="1">
    <source>
        <dbReference type="ARBA" id="ARBA00005417"/>
    </source>
</evidence>
<dbReference type="PANTHER" id="PTHR42711:SF5">
    <property type="entry name" value="ABC TRANSPORTER ATP-BINDING PROTEIN NATA"/>
    <property type="match status" value="1"/>
</dbReference>
<dbReference type="RefSeq" id="WP_119276419.1">
    <property type="nucleotide sequence ID" value="NZ_QWLA01000015.1"/>
</dbReference>
<evidence type="ECO:0000259" key="5">
    <source>
        <dbReference type="PROSITE" id="PS50893"/>
    </source>
</evidence>
<dbReference type="Proteomes" id="UP000265341">
    <property type="component" value="Unassembled WGS sequence"/>
</dbReference>
<dbReference type="GO" id="GO:0016887">
    <property type="term" value="F:ATP hydrolysis activity"/>
    <property type="evidence" value="ECO:0007669"/>
    <property type="project" value="InterPro"/>
</dbReference>
<dbReference type="SMART" id="SM00382">
    <property type="entry name" value="AAA"/>
    <property type="match status" value="1"/>
</dbReference>
<comment type="caution">
    <text evidence="6">The sequence shown here is derived from an EMBL/GenBank/DDBJ whole genome shotgun (WGS) entry which is preliminary data.</text>
</comment>
<keyword evidence="2" id="KW-0813">Transport</keyword>